<feature type="compositionally biased region" description="Acidic residues" evidence="1">
    <location>
        <begin position="1585"/>
        <end position="1596"/>
    </location>
</feature>
<dbReference type="EMBL" id="JAPFFF010000002">
    <property type="protein sequence ID" value="KAK8896726.1"/>
    <property type="molecule type" value="Genomic_DNA"/>
</dbReference>
<feature type="compositionally biased region" description="Low complexity" evidence="1">
    <location>
        <begin position="1616"/>
        <end position="1644"/>
    </location>
</feature>
<feature type="compositionally biased region" description="Low complexity" evidence="1">
    <location>
        <begin position="1669"/>
        <end position="1680"/>
    </location>
</feature>
<accession>A0ABR2L033</accession>
<keyword evidence="5" id="KW-1185">Reference proteome</keyword>
<organism evidence="4 5">
    <name type="scientific">Tritrichomonas musculus</name>
    <dbReference type="NCBI Taxonomy" id="1915356"/>
    <lineage>
        <taxon>Eukaryota</taxon>
        <taxon>Metamonada</taxon>
        <taxon>Parabasalia</taxon>
        <taxon>Tritrichomonadida</taxon>
        <taxon>Tritrichomonadidae</taxon>
        <taxon>Tritrichomonas</taxon>
    </lineage>
</organism>
<evidence type="ECO:0000313" key="5">
    <source>
        <dbReference type="Proteomes" id="UP001470230"/>
    </source>
</evidence>
<dbReference type="SMART" id="SM00710">
    <property type="entry name" value="PbH1"/>
    <property type="match status" value="17"/>
</dbReference>
<dbReference type="Gene3D" id="2.160.20.10">
    <property type="entry name" value="Single-stranded right-handed beta-helix, Pectin lyase-like"/>
    <property type="match status" value="1"/>
</dbReference>
<dbReference type="PANTHER" id="PTHR11319">
    <property type="entry name" value="G PROTEIN-COUPLED RECEPTOR-RELATED"/>
    <property type="match status" value="1"/>
</dbReference>
<name>A0ABR2L033_9EUKA</name>
<evidence type="ECO:0000313" key="4">
    <source>
        <dbReference type="EMBL" id="KAK8896726.1"/>
    </source>
</evidence>
<dbReference type="SUPFAM" id="SSF51126">
    <property type="entry name" value="Pectin lyase-like"/>
    <property type="match status" value="4"/>
</dbReference>
<dbReference type="InterPro" id="IPR006626">
    <property type="entry name" value="PbH1"/>
</dbReference>
<reference evidence="4 5" key="1">
    <citation type="submission" date="2024-04" db="EMBL/GenBank/DDBJ databases">
        <title>Tritrichomonas musculus Genome.</title>
        <authorList>
            <person name="Alves-Ferreira E."/>
            <person name="Grigg M."/>
            <person name="Lorenzi H."/>
            <person name="Galac M."/>
        </authorList>
    </citation>
    <scope>NUCLEOTIDE SEQUENCE [LARGE SCALE GENOMIC DNA]</scope>
    <source>
        <strain evidence="4 5">EAF2021</strain>
    </source>
</reference>
<gene>
    <name evidence="4" type="ORF">M9Y10_014643</name>
</gene>
<feature type="compositionally biased region" description="Polar residues" evidence="1">
    <location>
        <begin position="1703"/>
        <end position="1712"/>
    </location>
</feature>
<evidence type="ECO:0000256" key="1">
    <source>
        <dbReference type="SAM" id="MobiDB-lite"/>
    </source>
</evidence>
<feature type="transmembrane region" description="Helical" evidence="2">
    <location>
        <begin position="2053"/>
        <end position="2074"/>
    </location>
</feature>
<dbReference type="InterPro" id="IPR012334">
    <property type="entry name" value="Pectin_lyas_fold"/>
</dbReference>
<dbReference type="InterPro" id="IPR011050">
    <property type="entry name" value="Pectin_lyase_fold/virulence"/>
</dbReference>
<sequence length="2109" mass="235191">MILIGILLFRVVPPEHAFKPSQNKITIKKTKFNCDVNPNEIDKDFKITTDEYIFCGPKNGPNVNEFKVENCIFQSIRGAKKKGNFIIGCQNHHFFLNNNSFIGCTVYDKIIKCSANSDNYYFKLYSNIFSDCHHPYDNTKSITILTESSKNDFQNNTFTYLDKAVSQRSLEINYYKDCKMIGNRFTNTFHTDGSAIKFNEPGSGTNDLEIADCVFTSCQGDNKSRGHKAGLIIIIEKLNFHLKIFNTTFKNCKPSYVAESPETAYFVRFETDQSTPPSVTFSNCTFSYIETGSKAGGGIGFAYRNNEKKSYSKTLTFEYTIFEHLYNYHDSVGGGALAIESSFNEAKETNLNIIACSFYNVTSKAHGGAVFYNSPNSALKIESSNFTKAETKNDNTLGGSIYALYQSSNTQISIKNCNFNNTHSHQGGAIYIQRNENSDSSAPISIENCLFLNTLSIDTAHSIMIDKSNNDEISISYCDFIDCGENQNSYTNVFNVAKLSFCNNKMTFNDSTKNCGCIELRRITEHIIKANTFCNAGLNDNKIYYSAGIHYDSWNDLTSIVVEDNIFDSFSGNNEGRCLFITIIKEAYISINNNTIQNCPSGGPLAKIWFRSRRDSFTIKSFVSKNNTMNDYRDQWLGCTPQFWIENTREIDDNHIDPIEITFEECNFSSNSNPTQGGALRFGKNKYIANIKVCLYKCNFIDNSAEHEGGAVYIQTYQGCKIDDCYFIDNKSNQGSGSIFIETEFQCINPSDSSEYLPKPSEDSRKPDIIINNCHFEGDSGKDSHGIHIGECQNAPVQLFMCVFNDCGQNGFVVSIQSRVQNIEMKNCTIEFSSNENSASGLISLTDKIVLIGNTFQNCNKNTVQIEGLINENNEIQIIENNFFGCKGKIINVLNLYTTKPVFTGNKFENISLECPIIEMKLSDSIDRIDFINNTFSNFVVVTENINGIGLEINHENNDKEIYISFSDCYFIDYSNQQKSEIGGALCCASNQNKGNIYLTLEECNFEGNSNSMNGGAVYINIKHDITITKCTFIGNNAAKGGSIYIQPDFNGFSEQSNINILECTFQRNGAADLTSIYIAEGSTKTLNVDSCTFTNDIGSVFIDNYNNKVKINNDNFVNTKDRSALIISQTKDLNNEILIDYCTFDSCLAPTNKCFDFVISTLTFTFRNSVVKNMIGTGENSYFGSFSHSSKNSIYLQNITFVDNIGNSLYGGGAAIKFIGISQLNLVKCNFTNNKANQNRDASRPKQENQKDYFNGDGGAIQLGYSCQMNDMNVLFSECIFINNKASRHGGALAIQTHTIVTIEECIFENNVANYNEKDSELLYENHFDKKSEGRGGAIYINPAYSYDDKTGECQSSNIHMTNVKILECDFIKNNAFDGYAIYIEGDDPGTEFNIKSNDFIDNYNENNFVDDNNIIYGAVITTEICTLIEKNIIENNNFTYSDDKINVKELSCVDHFGKTETKHFTESSEFTKSNIFSSHYFSPSIFFSYSQKFSQSDDFTKSSHFSGSSPFTKSSTFSSSSPFTKSSTFSSSSSFTKSNDFTKSSGFTSSNPFTKSRFFSPSFYFTQLSDSSFTDQNTKSETNDEYSSETDDSEMISSTISDESSSSNDDKEISSSTINDESSSSNDNKEISSSTINDGSSSNDDKEISSTTINDESSSSNDDKEISSSTINDESSSSNDDKEISSSTINDESSSNDDKMTSNSISNEEPSTVLVDSEIIESQSINADSEISTNIDGESSLPVDPTEIASDEPIDSPCAVSKNNVDTQLGNRCQYSADENDKSVVIHVLRTNFTDYKNESNGGAIYIFNCGFYIHKIIFTRCLTLNGGGGAIYIKETHALEHNITFDACLFTGCKAVFGGACYIYCSSDVNDVTIKGCTFSSNVAYKRNSNNGGSMLYGGSSLFLTVRNSFIGKSNFVSNKGPGGSIKIYNKYDEETSKVSSLEFKSKERINMISDCHFENEEKSETSIFYVNDKDGSKIELNQCTFKGKLGKDSYYIIGELLAKDAPKIHIKSCDFEDKSDSPLNQKLINNEIVIGFKEKSGKKYGFAEYHLISTTIYLAAFVVTILIIILKFRNYAANHVFDDKIDDSSLNKIDEDKDSLYSTSI</sequence>
<feature type="chain" id="PRO_5047207620" evidence="3">
    <location>
        <begin position="18"/>
        <end position="2109"/>
    </location>
</feature>
<keyword evidence="3" id="KW-0732">Signal</keyword>
<feature type="compositionally biased region" description="Low complexity" evidence="1">
    <location>
        <begin position="1597"/>
        <end position="1609"/>
    </location>
</feature>
<evidence type="ECO:0000256" key="3">
    <source>
        <dbReference type="SAM" id="SignalP"/>
    </source>
</evidence>
<evidence type="ECO:0000256" key="2">
    <source>
        <dbReference type="SAM" id="Phobius"/>
    </source>
</evidence>
<keyword evidence="2" id="KW-0472">Membrane</keyword>
<comment type="caution">
    <text evidence="4">The sequence shown here is derived from an EMBL/GenBank/DDBJ whole genome shotgun (WGS) entry which is preliminary data.</text>
</comment>
<keyword evidence="2" id="KW-1133">Transmembrane helix</keyword>
<protein>
    <submittedName>
        <fullName evidence="4">Protein polyglutamylation</fullName>
    </submittedName>
</protein>
<feature type="compositionally biased region" description="Low complexity" evidence="1">
    <location>
        <begin position="1509"/>
        <end position="1547"/>
    </location>
</feature>
<proteinExistence type="predicted"/>
<feature type="compositionally biased region" description="Low complexity" evidence="1">
    <location>
        <begin position="1651"/>
        <end position="1662"/>
    </location>
</feature>
<feature type="region of interest" description="Disordered" evidence="1">
    <location>
        <begin position="1575"/>
        <end position="1715"/>
    </location>
</feature>
<feature type="region of interest" description="Disordered" evidence="1">
    <location>
        <begin position="1509"/>
        <end position="1548"/>
    </location>
</feature>
<dbReference type="Proteomes" id="UP001470230">
    <property type="component" value="Unassembled WGS sequence"/>
</dbReference>
<feature type="signal peptide" evidence="3">
    <location>
        <begin position="1"/>
        <end position="17"/>
    </location>
</feature>
<keyword evidence="2" id="KW-0812">Transmembrane</keyword>
<dbReference type="PANTHER" id="PTHR11319:SF35">
    <property type="entry name" value="OUTER MEMBRANE PROTEIN PMPC-RELATED"/>
    <property type="match status" value="1"/>
</dbReference>